<accession>A0A512C129</accession>
<keyword evidence="2" id="KW-1003">Cell membrane</keyword>
<evidence type="ECO:0000259" key="4">
    <source>
        <dbReference type="Pfam" id="PF02705"/>
    </source>
</evidence>
<dbReference type="PANTHER" id="PTHR30540">
    <property type="entry name" value="OSMOTIC STRESS POTASSIUM TRANSPORTER"/>
    <property type="match status" value="1"/>
</dbReference>
<organism evidence="5 6">
    <name type="scientific">Microvirga aerophila</name>
    <dbReference type="NCBI Taxonomy" id="670291"/>
    <lineage>
        <taxon>Bacteria</taxon>
        <taxon>Pseudomonadati</taxon>
        <taxon>Pseudomonadota</taxon>
        <taxon>Alphaproteobacteria</taxon>
        <taxon>Hyphomicrobiales</taxon>
        <taxon>Methylobacteriaceae</taxon>
        <taxon>Microvirga</taxon>
    </lineage>
</organism>
<evidence type="ECO:0000313" key="6">
    <source>
        <dbReference type="Proteomes" id="UP000321085"/>
    </source>
</evidence>
<feature type="transmembrane region" description="Helical" evidence="3">
    <location>
        <begin position="150"/>
        <end position="168"/>
    </location>
</feature>
<dbReference type="AlphaFoldDB" id="A0A512C129"/>
<name>A0A512C129_9HYPH</name>
<evidence type="ECO:0000313" key="5">
    <source>
        <dbReference type="EMBL" id="GEO17915.1"/>
    </source>
</evidence>
<dbReference type="Proteomes" id="UP000321085">
    <property type="component" value="Unassembled WGS sequence"/>
</dbReference>
<feature type="transmembrane region" description="Helical" evidence="3">
    <location>
        <begin position="111"/>
        <end position="130"/>
    </location>
</feature>
<comment type="similarity">
    <text evidence="1">Belongs to the HAK/KUP transporter (TC 2.A.72) family.</text>
</comment>
<dbReference type="InterPro" id="IPR053951">
    <property type="entry name" value="K_trans_N"/>
</dbReference>
<dbReference type="EMBL" id="BJYU01000135">
    <property type="protein sequence ID" value="GEO17915.1"/>
    <property type="molecule type" value="Genomic_DNA"/>
</dbReference>
<dbReference type="Pfam" id="PF02705">
    <property type="entry name" value="K_trans"/>
    <property type="match status" value="1"/>
</dbReference>
<dbReference type="GO" id="GO:0015079">
    <property type="term" value="F:potassium ion transmembrane transporter activity"/>
    <property type="evidence" value="ECO:0007669"/>
    <property type="project" value="InterPro"/>
</dbReference>
<evidence type="ECO:0000256" key="3">
    <source>
        <dbReference type="SAM" id="Phobius"/>
    </source>
</evidence>
<reference evidence="5 6" key="1">
    <citation type="submission" date="2019-07" db="EMBL/GenBank/DDBJ databases">
        <title>Whole genome shotgun sequence of Microvirga aerophila NBRC 106136.</title>
        <authorList>
            <person name="Hosoyama A."/>
            <person name="Uohara A."/>
            <person name="Ohji S."/>
            <person name="Ichikawa N."/>
        </authorList>
    </citation>
    <scope>NUCLEOTIDE SEQUENCE [LARGE SCALE GENOMIC DNA]</scope>
    <source>
        <strain evidence="5 6">NBRC 106136</strain>
    </source>
</reference>
<evidence type="ECO:0000256" key="1">
    <source>
        <dbReference type="ARBA" id="ARBA00007019"/>
    </source>
</evidence>
<dbReference type="InterPro" id="IPR003855">
    <property type="entry name" value="K+_transporter"/>
</dbReference>
<keyword evidence="3" id="KW-1133">Transmembrane helix</keyword>
<feature type="transmembrane region" description="Helical" evidence="3">
    <location>
        <begin position="20"/>
        <end position="41"/>
    </location>
</feature>
<keyword evidence="2" id="KW-0997">Cell inner membrane</keyword>
<dbReference type="GO" id="GO:0016020">
    <property type="term" value="C:membrane"/>
    <property type="evidence" value="ECO:0007669"/>
    <property type="project" value="InterPro"/>
</dbReference>
<sequence>MAVRVEAPVHETGSGATSRALVLSAVGVVFGDIGTSPLYAFKEASHAAHHGGLSPNVVLGILSLILWALIVVISIKYCIFILRADNRGEGGIIALLALLGVRRVQAGSWRMYLTVMELVGTALLYADGTITPAISVLSAVEGLTVDAPGFGPYVVPITVAILAVLFSVQRMGSGWIGGIFGPFMLVWFAVLGLLGILSILAAPGCWRQSAPPMQSATS</sequence>
<keyword evidence="6" id="KW-1185">Reference proteome</keyword>
<protein>
    <recommendedName>
        <fullName evidence="4">K+ potassium transporter integral membrane domain-containing protein</fullName>
    </recommendedName>
</protein>
<dbReference type="PANTHER" id="PTHR30540:SF79">
    <property type="entry name" value="LOW AFFINITY POTASSIUM TRANSPORT SYSTEM PROTEIN KUP"/>
    <property type="match status" value="1"/>
</dbReference>
<proteinExistence type="inferred from homology"/>
<feature type="transmembrane region" description="Helical" evidence="3">
    <location>
        <begin position="61"/>
        <end position="82"/>
    </location>
</feature>
<keyword evidence="3" id="KW-0812">Transmembrane</keyword>
<comment type="caution">
    <text evidence="5">The sequence shown here is derived from an EMBL/GenBank/DDBJ whole genome shotgun (WGS) entry which is preliminary data.</text>
</comment>
<feature type="domain" description="K+ potassium transporter integral membrane" evidence="4">
    <location>
        <begin position="22"/>
        <end position="206"/>
    </location>
</feature>
<gene>
    <name evidence="5" type="ORF">MAE02_56110</name>
</gene>
<evidence type="ECO:0000256" key="2">
    <source>
        <dbReference type="ARBA" id="ARBA00022519"/>
    </source>
</evidence>
<feature type="transmembrane region" description="Helical" evidence="3">
    <location>
        <begin position="180"/>
        <end position="202"/>
    </location>
</feature>
<keyword evidence="3" id="KW-0472">Membrane</keyword>